<evidence type="ECO:0000259" key="5">
    <source>
        <dbReference type="PROSITE" id="PS50887"/>
    </source>
</evidence>
<dbReference type="Gene3D" id="2.130.10.10">
    <property type="entry name" value="YVTN repeat-like/Quinoprotein amine dehydrogenase"/>
    <property type="match status" value="4"/>
</dbReference>
<name>A0A1M7L768_9BURK</name>
<organism evidence="6 7">
    <name type="scientific">Duganella sacchari</name>
    <dbReference type="NCBI Taxonomy" id="551987"/>
    <lineage>
        <taxon>Bacteria</taxon>
        <taxon>Pseudomonadati</taxon>
        <taxon>Pseudomonadota</taxon>
        <taxon>Betaproteobacteria</taxon>
        <taxon>Burkholderiales</taxon>
        <taxon>Oxalobacteraceae</taxon>
        <taxon>Telluria group</taxon>
        <taxon>Duganella</taxon>
    </lineage>
</organism>
<dbReference type="OrthoDB" id="5477914at2"/>
<dbReference type="InterPro" id="IPR029787">
    <property type="entry name" value="Nucleotide_cyclase"/>
</dbReference>
<dbReference type="SMART" id="SM00267">
    <property type="entry name" value="GGDEF"/>
    <property type="match status" value="1"/>
</dbReference>
<protein>
    <recommendedName>
        <fullName evidence="1">diguanylate cyclase</fullName>
        <ecNumber evidence="1">2.7.7.65</ecNumber>
    </recommendedName>
</protein>
<dbReference type="AlphaFoldDB" id="A0A1M7L768"/>
<dbReference type="GO" id="GO:0005886">
    <property type="term" value="C:plasma membrane"/>
    <property type="evidence" value="ECO:0007669"/>
    <property type="project" value="TreeGrafter"/>
</dbReference>
<dbReference type="PANTHER" id="PTHR45138:SF9">
    <property type="entry name" value="DIGUANYLATE CYCLASE DGCM-RELATED"/>
    <property type="match status" value="1"/>
</dbReference>
<feature type="signal peptide" evidence="4">
    <location>
        <begin position="1"/>
        <end position="22"/>
    </location>
</feature>
<dbReference type="Pfam" id="PF00990">
    <property type="entry name" value="GGDEF"/>
    <property type="match status" value="1"/>
</dbReference>
<evidence type="ECO:0000313" key="6">
    <source>
        <dbReference type="EMBL" id="SHM73659.1"/>
    </source>
</evidence>
<dbReference type="EMBL" id="FRCX01000002">
    <property type="protein sequence ID" value="SHM73659.1"/>
    <property type="molecule type" value="Genomic_DNA"/>
</dbReference>
<evidence type="ECO:0000256" key="3">
    <source>
        <dbReference type="SAM" id="Coils"/>
    </source>
</evidence>
<dbReference type="Pfam" id="PF07494">
    <property type="entry name" value="Reg_prop"/>
    <property type="match status" value="6"/>
</dbReference>
<dbReference type="SUPFAM" id="SSF63829">
    <property type="entry name" value="Calcium-dependent phosphotriesterase"/>
    <property type="match status" value="2"/>
</dbReference>
<dbReference type="STRING" id="551987.SAMN05192549_102357"/>
<dbReference type="FunFam" id="3.30.70.270:FF:000001">
    <property type="entry name" value="Diguanylate cyclase domain protein"/>
    <property type="match status" value="1"/>
</dbReference>
<gene>
    <name evidence="6" type="ORF">SAMN05192549_102357</name>
</gene>
<dbReference type="Proteomes" id="UP000184339">
    <property type="component" value="Unassembled WGS sequence"/>
</dbReference>
<dbReference type="InterPro" id="IPR050469">
    <property type="entry name" value="Diguanylate_Cyclase"/>
</dbReference>
<evidence type="ECO:0000256" key="2">
    <source>
        <dbReference type="ARBA" id="ARBA00034247"/>
    </source>
</evidence>
<feature type="chain" id="PRO_5012726204" description="diguanylate cyclase" evidence="4">
    <location>
        <begin position="23"/>
        <end position="1035"/>
    </location>
</feature>
<dbReference type="GO" id="GO:0043709">
    <property type="term" value="P:cell adhesion involved in single-species biofilm formation"/>
    <property type="evidence" value="ECO:0007669"/>
    <property type="project" value="TreeGrafter"/>
</dbReference>
<dbReference type="InterPro" id="IPR011110">
    <property type="entry name" value="Reg_prop"/>
</dbReference>
<keyword evidence="7" id="KW-1185">Reference proteome</keyword>
<dbReference type="NCBIfam" id="TIGR00254">
    <property type="entry name" value="GGDEF"/>
    <property type="match status" value="1"/>
</dbReference>
<dbReference type="Gene3D" id="2.60.40.10">
    <property type="entry name" value="Immunoglobulins"/>
    <property type="match status" value="1"/>
</dbReference>
<dbReference type="GO" id="GO:1902201">
    <property type="term" value="P:negative regulation of bacterial-type flagellum-dependent cell motility"/>
    <property type="evidence" value="ECO:0007669"/>
    <property type="project" value="TreeGrafter"/>
</dbReference>
<dbReference type="InterPro" id="IPR013783">
    <property type="entry name" value="Ig-like_fold"/>
</dbReference>
<sequence length="1035" mass="113635">MRLKPYSLCCILLASLLAPCGAAEPARLPLTFEAIESLGSDSQSIISLLQDRQGYIWIGTIEGGLFRYDGRRATRYTNDPANPASLPGGRVSALHSDSQGRIWVGTDEGLARFDPEANSFTRFHPDSKQRNTRIIRRIIGDGAKGLWVATWGGLQHFDIATGSFKLYQADPAQKDALAYNDVNAIALDPAGGLWAATWPGGLSYLAPGAKGFAHLRLDSEQNPDPKLNDVRAMRFDQDGRLWMGTDLGLVLWQHGAPWSDRRQLTGPHGRINNINIDSHGNVWVSTRTEGLIRWTRDLQQTQTYNHHAEDNRSLPSNAVNTVMEDRHGTLWVGSFTDGVSRANLGNYGLERIIPRDVAPDSFPSSNFVRSLAAGRDGQIWLGVDDGLVLFDPAQKRIVRRYTANPGQAGSLNHNSVYSLYHQPDGPLWVGTSKGLNRLAPGSERFTSIRFETPADNFVNTMAPGRGKVLWLGTGASLIRYETDTGGMRRYVHDDNDPHSRSVSEASAVLEDSQGRVWVGDFFRGTGLDMMNGSDGRFRHFRHDPGQPRSISSDKITCLYEDMYGTIWIGTTHGLNRMVPGSDGVPEFRQYTGPGDPGPILIESIESDTAGILWVSTVRGLSRLAPSTGHFTHYSADDGLTDGLYQGSSARASDGKLYFGGTTGITAVYPELPLRTPTVPQAAISDIRIYDKSLSNGMRPKDVILEGAVMAPRALTIPWSAAVLTLEFANLHYAAPKRNTYAYWMEGFDGQWMRADATQPVATYTNLDPGSYRFHLRAYTNKGMQSEELVLPITVTPPFWSTWWFRTGTVLLLSASVVMLYRLRVQALTRRARRLEALVAKRTQELQESNRKLTALSATDGLTGLANRRSFDEALAREWRRAQRAGEPLALAMIDVDCFKLYNDNYGHQAGDTCLRQVARVLDEGVHRATDLAARYGGEEFAFIAPLNSASQAADMAEKIRAALQALKLPHAHAPAGCVTVSIGVASVIPSEDQTPALLLEAADQALYRAKHAGRNCVMQAQAGSSHSTVNIADAL</sequence>
<dbReference type="InterPro" id="IPR043128">
    <property type="entry name" value="Rev_trsase/Diguanyl_cyclase"/>
</dbReference>
<accession>A0A1M7L768</accession>
<keyword evidence="4" id="KW-0732">Signal</keyword>
<dbReference type="CDD" id="cd01949">
    <property type="entry name" value="GGDEF"/>
    <property type="match status" value="1"/>
</dbReference>
<dbReference type="GO" id="GO:0052621">
    <property type="term" value="F:diguanylate cyclase activity"/>
    <property type="evidence" value="ECO:0007669"/>
    <property type="project" value="UniProtKB-EC"/>
</dbReference>
<dbReference type="InterPro" id="IPR011123">
    <property type="entry name" value="Y_Y_Y"/>
</dbReference>
<evidence type="ECO:0000256" key="4">
    <source>
        <dbReference type="SAM" id="SignalP"/>
    </source>
</evidence>
<feature type="coiled-coil region" evidence="3">
    <location>
        <begin position="824"/>
        <end position="851"/>
    </location>
</feature>
<dbReference type="PROSITE" id="PS50887">
    <property type="entry name" value="GGDEF"/>
    <property type="match status" value="1"/>
</dbReference>
<dbReference type="InterPro" id="IPR015943">
    <property type="entry name" value="WD40/YVTN_repeat-like_dom_sf"/>
</dbReference>
<keyword evidence="3" id="KW-0175">Coiled coil</keyword>
<proteinExistence type="predicted"/>
<feature type="domain" description="GGDEF" evidence="5">
    <location>
        <begin position="886"/>
        <end position="1022"/>
    </location>
</feature>
<evidence type="ECO:0000313" key="7">
    <source>
        <dbReference type="Proteomes" id="UP000184339"/>
    </source>
</evidence>
<dbReference type="Gene3D" id="3.30.70.270">
    <property type="match status" value="1"/>
</dbReference>
<comment type="catalytic activity">
    <reaction evidence="2">
        <text>2 GTP = 3',3'-c-di-GMP + 2 diphosphate</text>
        <dbReference type="Rhea" id="RHEA:24898"/>
        <dbReference type="ChEBI" id="CHEBI:33019"/>
        <dbReference type="ChEBI" id="CHEBI:37565"/>
        <dbReference type="ChEBI" id="CHEBI:58805"/>
        <dbReference type="EC" id="2.7.7.65"/>
    </reaction>
</comment>
<evidence type="ECO:0000256" key="1">
    <source>
        <dbReference type="ARBA" id="ARBA00012528"/>
    </source>
</evidence>
<dbReference type="EC" id="2.7.7.65" evidence="1"/>
<dbReference type="SUPFAM" id="SSF55073">
    <property type="entry name" value="Nucleotide cyclase"/>
    <property type="match status" value="1"/>
</dbReference>
<dbReference type="PANTHER" id="PTHR45138">
    <property type="entry name" value="REGULATORY COMPONENTS OF SENSORY TRANSDUCTION SYSTEM"/>
    <property type="match status" value="1"/>
</dbReference>
<reference evidence="7" key="1">
    <citation type="submission" date="2016-11" db="EMBL/GenBank/DDBJ databases">
        <authorList>
            <person name="Varghese N."/>
            <person name="Submissions S."/>
        </authorList>
    </citation>
    <scope>NUCLEOTIDE SEQUENCE [LARGE SCALE GENOMIC DNA]</scope>
    <source>
        <strain evidence="7">Sac-22</strain>
    </source>
</reference>
<dbReference type="InterPro" id="IPR000160">
    <property type="entry name" value="GGDEF_dom"/>
</dbReference>
<dbReference type="Pfam" id="PF07495">
    <property type="entry name" value="Y_Y_Y"/>
    <property type="match status" value="1"/>
</dbReference>